<sequence length="405" mass="40728">MIPVRSVALVGLIAAAGPVPASPVACSSVGGAVYTAPVLVPVALRAGDVLTIATPDGATLAVSVEYNGQGGSDDSLCNPAFDGTSCDGFSHVALRSGTYGVEAFNAPGDSFALSCGAAPSGTGPPGTGAIQGAQGAAALASAAGSVTAIGSAINSSLTGSTPVVARRSGLFFSTLGTDSGLTGWASWQGHAFSGAIDGRQQELTLGMDFAVGVDTRLGLFLSAGRSDFDLAVDVSSTAVSFGPYFTTQFGEHYSVTGYALFARPGYDVGGITYDAERRAAGLTANADYMWGNVGLRFFIGVTGVKEAHPAAGGLAARDISLMTGSIGTRATLETGGAVTPYLSIGADYSRLDDGLGGEETQLGPRLGTGFTYDAGAGALSLDLDGGQLLKDTRDLKLRLNYNLNF</sequence>
<dbReference type="Proteomes" id="UP000207598">
    <property type="component" value="Unassembled WGS sequence"/>
</dbReference>
<dbReference type="EMBL" id="FXYF01000004">
    <property type="protein sequence ID" value="SMX39182.1"/>
    <property type="molecule type" value="Genomic_DNA"/>
</dbReference>
<dbReference type="OrthoDB" id="7844842at2"/>
<dbReference type="AlphaFoldDB" id="A0A238KAP9"/>
<evidence type="ECO:0000313" key="3">
    <source>
        <dbReference type="Proteomes" id="UP000207598"/>
    </source>
</evidence>
<organism evidence="2 3">
    <name type="scientific">Maliponia aquimaris</name>
    <dbReference type="NCBI Taxonomy" id="1673631"/>
    <lineage>
        <taxon>Bacteria</taxon>
        <taxon>Pseudomonadati</taxon>
        <taxon>Pseudomonadota</taxon>
        <taxon>Alphaproteobacteria</taxon>
        <taxon>Rhodobacterales</taxon>
        <taxon>Paracoccaceae</taxon>
        <taxon>Maliponia</taxon>
    </lineage>
</organism>
<keyword evidence="3" id="KW-1185">Reference proteome</keyword>
<evidence type="ECO:0000313" key="2">
    <source>
        <dbReference type="EMBL" id="SMX39182.1"/>
    </source>
</evidence>
<keyword evidence="1" id="KW-0732">Signal</keyword>
<proteinExistence type="predicted"/>
<protein>
    <recommendedName>
        <fullName evidence="4">Autotransporter domain-containing protein</fullName>
    </recommendedName>
</protein>
<dbReference type="InterPro" id="IPR036709">
    <property type="entry name" value="Autotransporte_beta_dom_sf"/>
</dbReference>
<gene>
    <name evidence="2" type="ORF">MAA8898_01921</name>
</gene>
<name>A0A238KAP9_9RHOB</name>
<dbReference type="SUPFAM" id="SSF103515">
    <property type="entry name" value="Autotransporter"/>
    <property type="match status" value="1"/>
</dbReference>
<feature type="signal peptide" evidence="1">
    <location>
        <begin position="1"/>
        <end position="21"/>
    </location>
</feature>
<evidence type="ECO:0008006" key="4">
    <source>
        <dbReference type="Google" id="ProtNLM"/>
    </source>
</evidence>
<accession>A0A238KAP9</accession>
<dbReference type="Gene3D" id="2.40.128.130">
    <property type="entry name" value="Autotransporter beta-domain"/>
    <property type="match status" value="1"/>
</dbReference>
<reference evidence="2 3" key="1">
    <citation type="submission" date="2017-05" db="EMBL/GenBank/DDBJ databases">
        <authorList>
            <person name="Song R."/>
            <person name="Chenine A.L."/>
            <person name="Ruprecht R.M."/>
        </authorList>
    </citation>
    <scope>NUCLEOTIDE SEQUENCE [LARGE SCALE GENOMIC DNA]</scope>
    <source>
        <strain evidence="2 3">CECT 8898</strain>
    </source>
</reference>
<evidence type="ECO:0000256" key="1">
    <source>
        <dbReference type="SAM" id="SignalP"/>
    </source>
</evidence>
<dbReference type="RefSeq" id="WP_094020739.1">
    <property type="nucleotide sequence ID" value="NZ_FXYF01000004.1"/>
</dbReference>
<feature type="chain" id="PRO_5012037123" description="Autotransporter domain-containing protein" evidence="1">
    <location>
        <begin position="22"/>
        <end position="405"/>
    </location>
</feature>